<evidence type="ECO:0000256" key="1">
    <source>
        <dbReference type="SAM" id="MobiDB-lite"/>
    </source>
</evidence>
<feature type="compositionally biased region" description="Basic and acidic residues" evidence="1">
    <location>
        <begin position="37"/>
        <end position="66"/>
    </location>
</feature>
<proteinExistence type="predicted"/>
<dbReference type="EMBL" id="WUEY01000007">
    <property type="protein sequence ID" value="NEI71466.1"/>
    <property type="molecule type" value="Genomic_DNA"/>
</dbReference>
<sequence length="66" mass="7499">MSDVLLTLPEIDKRIAAIRENLRELIEQAAAFSGAADEERTSERIADQEEELERLTKQRDALSQKS</sequence>
<dbReference type="RefSeq" id="WP_163987931.1">
    <property type="nucleotide sequence ID" value="NZ_WUEY01000007.1"/>
</dbReference>
<accession>A0A6L9UAZ9</accession>
<name>A0A6L9UAZ9_9HYPH</name>
<comment type="caution">
    <text evidence="2">The sequence shown here is derived from an EMBL/GenBank/DDBJ whole genome shotgun (WGS) entry which is preliminary data.</text>
</comment>
<reference evidence="2 3" key="1">
    <citation type="submission" date="2019-12" db="EMBL/GenBank/DDBJ databases">
        <title>Rhizobium genotypes associated with high levels of biological nitrogen fixation by grain legumes in a temperate-maritime cropping system.</title>
        <authorList>
            <person name="Maluk M."/>
            <person name="Francesc Ferrando Molina F."/>
            <person name="Lopez Del Egido L."/>
            <person name="Lafos M."/>
            <person name="Langarica-Fuentes A."/>
            <person name="Gebre Yohannes G."/>
            <person name="Young M.W."/>
            <person name="Martin P."/>
            <person name="Gantlett R."/>
            <person name="Kenicer G."/>
            <person name="Hawes C."/>
            <person name="Begg G.S."/>
            <person name="Quilliam R.S."/>
            <person name="Squire G.R."/>
            <person name="Poole P.S."/>
            <person name="Young P.W."/>
            <person name="Iannetta P.M."/>
            <person name="James E.K."/>
        </authorList>
    </citation>
    <scope>NUCLEOTIDE SEQUENCE [LARGE SCALE GENOMIC DNA]</scope>
    <source>
        <strain evidence="2 3">JHI1118</strain>
    </source>
</reference>
<feature type="region of interest" description="Disordered" evidence="1">
    <location>
        <begin position="31"/>
        <end position="66"/>
    </location>
</feature>
<dbReference type="Proteomes" id="UP000483035">
    <property type="component" value="Unassembled WGS sequence"/>
</dbReference>
<gene>
    <name evidence="2" type="ORF">GR212_17950</name>
</gene>
<evidence type="ECO:0000313" key="2">
    <source>
        <dbReference type="EMBL" id="NEI71466.1"/>
    </source>
</evidence>
<protein>
    <submittedName>
        <fullName evidence="2">Uncharacterized protein</fullName>
    </submittedName>
</protein>
<evidence type="ECO:0000313" key="3">
    <source>
        <dbReference type="Proteomes" id="UP000483035"/>
    </source>
</evidence>
<dbReference type="AlphaFoldDB" id="A0A6L9UAZ9"/>
<organism evidence="2 3">
    <name type="scientific">Rhizobium lusitanum</name>
    <dbReference type="NCBI Taxonomy" id="293958"/>
    <lineage>
        <taxon>Bacteria</taxon>
        <taxon>Pseudomonadati</taxon>
        <taxon>Pseudomonadota</taxon>
        <taxon>Alphaproteobacteria</taxon>
        <taxon>Hyphomicrobiales</taxon>
        <taxon>Rhizobiaceae</taxon>
        <taxon>Rhizobium/Agrobacterium group</taxon>
        <taxon>Rhizobium</taxon>
    </lineage>
</organism>